<dbReference type="Proteomes" id="UP001552299">
    <property type="component" value="Unassembled WGS sequence"/>
</dbReference>
<evidence type="ECO:0000313" key="4">
    <source>
        <dbReference type="Proteomes" id="UP001552299"/>
    </source>
</evidence>
<evidence type="ECO:0000313" key="3">
    <source>
        <dbReference type="EMBL" id="KAL0918313.1"/>
    </source>
</evidence>
<sequence>MQVLQQRKDQEITQLNARLDEMSNTMKELFRQLGFAAVVGRPPTTNFRENVENPTLKTGSTQAAHLDPDVPNEETEVQEPMLTMLKDDEIVSKTQIEDLINQKVKAVIAIETTEALAGTGHQYPIEYDQVKYPKGYVVPQFKTFFDTENPRQHLVQFKATYSNIEGNDVLLLRQFISNLTSTTFEWYTELPNDSIKTFDELETMFVKRFTGATKKMT</sequence>
<accession>A0ABD0V778</accession>
<organism evidence="3 4">
    <name type="scientific">Dendrobium thyrsiflorum</name>
    <name type="common">Pinecone-like raceme dendrobium</name>
    <name type="synonym">Orchid</name>
    <dbReference type="NCBI Taxonomy" id="117978"/>
    <lineage>
        <taxon>Eukaryota</taxon>
        <taxon>Viridiplantae</taxon>
        <taxon>Streptophyta</taxon>
        <taxon>Embryophyta</taxon>
        <taxon>Tracheophyta</taxon>
        <taxon>Spermatophyta</taxon>
        <taxon>Magnoliopsida</taxon>
        <taxon>Liliopsida</taxon>
        <taxon>Asparagales</taxon>
        <taxon>Orchidaceae</taxon>
        <taxon>Epidendroideae</taxon>
        <taxon>Malaxideae</taxon>
        <taxon>Dendrobiinae</taxon>
        <taxon>Dendrobium</taxon>
    </lineage>
</organism>
<dbReference type="PANTHER" id="PTHR33223">
    <property type="entry name" value="CCHC-TYPE DOMAIN-CONTAINING PROTEIN"/>
    <property type="match status" value="1"/>
</dbReference>
<evidence type="ECO:0008006" key="5">
    <source>
        <dbReference type="Google" id="ProtNLM"/>
    </source>
</evidence>
<keyword evidence="1" id="KW-0175">Coiled coil</keyword>
<protein>
    <recommendedName>
        <fullName evidence="5">Retrotransposon gag protein</fullName>
    </recommendedName>
</protein>
<reference evidence="3 4" key="1">
    <citation type="journal article" date="2024" name="Plant Biotechnol. J.">
        <title>Dendrobium thyrsiflorum genome and its molecular insights into genes involved in important horticultural traits.</title>
        <authorList>
            <person name="Chen B."/>
            <person name="Wang J.Y."/>
            <person name="Zheng P.J."/>
            <person name="Li K.L."/>
            <person name="Liang Y.M."/>
            <person name="Chen X.F."/>
            <person name="Zhang C."/>
            <person name="Zhao X."/>
            <person name="He X."/>
            <person name="Zhang G.Q."/>
            <person name="Liu Z.J."/>
            <person name="Xu Q."/>
        </authorList>
    </citation>
    <scope>NUCLEOTIDE SEQUENCE [LARGE SCALE GENOMIC DNA]</scope>
    <source>
        <strain evidence="3">GZMU011</strain>
    </source>
</reference>
<dbReference type="AlphaFoldDB" id="A0ABD0V778"/>
<evidence type="ECO:0000256" key="2">
    <source>
        <dbReference type="SAM" id="MobiDB-lite"/>
    </source>
</evidence>
<evidence type="ECO:0000256" key="1">
    <source>
        <dbReference type="SAM" id="Coils"/>
    </source>
</evidence>
<name>A0ABD0V778_DENTH</name>
<feature type="compositionally biased region" description="Polar residues" evidence="2">
    <location>
        <begin position="44"/>
        <end position="63"/>
    </location>
</feature>
<feature type="coiled-coil region" evidence="1">
    <location>
        <begin position="5"/>
        <end position="32"/>
    </location>
</feature>
<comment type="caution">
    <text evidence="3">The sequence shown here is derived from an EMBL/GenBank/DDBJ whole genome shotgun (WGS) entry which is preliminary data.</text>
</comment>
<dbReference type="EMBL" id="JANQDX010000009">
    <property type="protein sequence ID" value="KAL0918313.1"/>
    <property type="molecule type" value="Genomic_DNA"/>
</dbReference>
<gene>
    <name evidence="3" type="ORF">M5K25_010315</name>
</gene>
<proteinExistence type="predicted"/>
<dbReference type="PANTHER" id="PTHR33223:SF11">
    <property type="entry name" value="ELEMENT PROTEIN, PUTATIVE-RELATED"/>
    <property type="match status" value="1"/>
</dbReference>
<feature type="region of interest" description="Disordered" evidence="2">
    <location>
        <begin position="44"/>
        <end position="68"/>
    </location>
</feature>
<keyword evidence="4" id="KW-1185">Reference proteome</keyword>